<evidence type="ECO:0000313" key="4">
    <source>
        <dbReference type="Proteomes" id="UP001500842"/>
    </source>
</evidence>
<dbReference type="RefSeq" id="WP_141004909.1">
    <property type="nucleotide sequence ID" value="NZ_BAAAOR010000007.1"/>
</dbReference>
<dbReference type="Pfam" id="PF13556">
    <property type="entry name" value="HTH_30"/>
    <property type="match status" value="1"/>
</dbReference>
<protein>
    <submittedName>
        <fullName evidence="3">Helix-turn-helix domain-containing protein</fullName>
    </submittedName>
</protein>
<feature type="region of interest" description="Disordered" evidence="1">
    <location>
        <begin position="521"/>
        <end position="541"/>
    </location>
</feature>
<proteinExistence type="predicted"/>
<dbReference type="InterPro" id="IPR025736">
    <property type="entry name" value="PucR_C-HTH_dom"/>
</dbReference>
<accession>A0ABN2A153</accession>
<dbReference type="PANTHER" id="PTHR33744">
    <property type="entry name" value="CARBOHYDRATE DIACID REGULATOR"/>
    <property type="match status" value="1"/>
</dbReference>
<keyword evidence="4" id="KW-1185">Reference proteome</keyword>
<feature type="domain" description="PucR C-terminal helix-turn-helix" evidence="2">
    <location>
        <begin position="457"/>
        <end position="513"/>
    </location>
</feature>
<dbReference type="InterPro" id="IPR051448">
    <property type="entry name" value="CdaR-like_regulators"/>
</dbReference>
<sequence length="541" mass="58283">MQPGVSGVRLAQLVRDLGPLVRDVVSGAEDRDPLIRFAEIVDGSLCVVEPSTVLLDVGDGAADDPSVAEALGVPAIIAKHSAELRRRLLASPRLGRAHVVLIEPQASWFHVAGLVRERLGLGTFAGTTGGDSEAFGTDLFEVANAVSELVAGPVTIEDRDFTVIAFSQRNQEVDPARAATVLGRAVPQEYRDLLDAAGVHERLAEAESPLYLELDGLRPRLAMPVWSGGVLLGSMWAVVDGPVGPDREAAFADAARVVALALLRRRAEGRGGRRLRAELLADLLSRTPDAAEARTRLGLADRESRVLAVDLTGIDEEGRYRIADAVALQLTAASPTAAVTTMDDQLYAVVLTDQSAVRIDALASRMLRSIAMPAGYVAVGRSARTLDELIYSRRDVDRSIRVRRRMGSGSEVMFPEENTLGAVLIAAEDYLQSEGVDPVDGVLGRLLAYDRDNATDLLVSLEAYLAAIGDVATAARRLHVHPNTVRYRLRRAAEVGEFDLQDPDTVLLTWLGIRRLQMTGPHSRARRSGGTVDRRSDDDGQ</sequence>
<dbReference type="EMBL" id="BAAAOR010000007">
    <property type="protein sequence ID" value="GAA1508230.1"/>
    <property type="molecule type" value="Genomic_DNA"/>
</dbReference>
<dbReference type="PANTHER" id="PTHR33744:SF17">
    <property type="entry name" value="CONSERVED PROTEIN"/>
    <property type="match status" value="1"/>
</dbReference>
<evidence type="ECO:0000259" key="2">
    <source>
        <dbReference type="Pfam" id="PF13556"/>
    </source>
</evidence>
<name>A0ABN2A153_9ACTN</name>
<dbReference type="InterPro" id="IPR042070">
    <property type="entry name" value="PucR_C-HTH_sf"/>
</dbReference>
<gene>
    <name evidence="3" type="ORF">GCM10009788_10510</name>
</gene>
<evidence type="ECO:0000313" key="3">
    <source>
        <dbReference type="EMBL" id="GAA1508230.1"/>
    </source>
</evidence>
<comment type="caution">
    <text evidence="3">The sequence shown here is derived from an EMBL/GenBank/DDBJ whole genome shotgun (WGS) entry which is preliminary data.</text>
</comment>
<organism evidence="3 4">
    <name type="scientific">Nocardioides humi</name>
    <dbReference type="NCBI Taxonomy" id="449461"/>
    <lineage>
        <taxon>Bacteria</taxon>
        <taxon>Bacillati</taxon>
        <taxon>Actinomycetota</taxon>
        <taxon>Actinomycetes</taxon>
        <taxon>Propionibacteriales</taxon>
        <taxon>Nocardioidaceae</taxon>
        <taxon>Nocardioides</taxon>
    </lineage>
</organism>
<dbReference type="Proteomes" id="UP001500842">
    <property type="component" value="Unassembled WGS sequence"/>
</dbReference>
<evidence type="ECO:0000256" key="1">
    <source>
        <dbReference type="SAM" id="MobiDB-lite"/>
    </source>
</evidence>
<dbReference type="Gene3D" id="1.10.10.2840">
    <property type="entry name" value="PucR C-terminal helix-turn-helix domain"/>
    <property type="match status" value="1"/>
</dbReference>
<reference evidence="3 4" key="1">
    <citation type="journal article" date="2019" name="Int. J. Syst. Evol. Microbiol.">
        <title>The Global Catalogue of Microorganisms (GCM) 10K type strain sequencing project: providing services to taxonomists for standard genome sequencing and annotation.</title>
        <authorList>
            <consortium name="The Broad Institute Genomics Platform"/>
            <consortium name="The Broad Institute Genome Sequencing Center for Infectious Disease"/>
            <person name="Wu L."/>
            <person name="Ma J."/>
        </authorList>
    </citation>
    <scope>NUCLEOTIDE SEQUENCE [LARGE SCALE GENOMIC DNA]</scope>
    <source>
        <strain evidence="3 4">JCM 14942</strain>
    </source>
</reference>
<feature type="compositionally biased region" description="Basic and acidic residues" evidence="1">
    <location>
        <begin position="532"/>
        <end position="541"/>
    </location>
</feature>